<reference evidence="2 3" key="1">
    <citation type="submission" date="2018-01" db="EMBL/GenBank/DDBJ databases">
        <title>Draft genome sequences of clinical isolates and type strains of oral Veillonella including Veillonella infantum sp., nov.</title>
        <authorList>
            <person name="Mashima I."/>
            <person name="Liao Y.-C."/>
            <person name="Sabharwal A."/>
            <person name="Haase E.M."/>
            <person name="Nakazawa F."/>
            <person name="Scannapieco F.A."/>
        </authorList>
    </citation>
    <scope>NUCLEOTIDE SEQUENCE [LARGE SCALE GENOMIC DNA]</scope>
    <source>
        <strain evidence="2 3">JCM 15642</strain>
    </source>
</reference>
<feature type="signal peptide" evidence="1">
    <location>
        <begin position="1"/>
        <end position="23"/>
    </location>
</feature>
<keyword evidence="3" id="KW-1185">Reference proteome</keyword>
<proteinExistence type="predicted"/>
<name>A0ABX5C0Q2_9FIRM</name>
<organism evidence="2 3">
    <name type="scientific">Veillonella rogosae JCM 15642</name>
    <dbReference type="NCBI Taxonomy" id="1298595"/>
    <lineage>
        <taxon>Bacteria</taxon>
        <taxon>Bacillati</taxon>
        <taxon>Bacillota</taxon>
        <taxon>Negativicutes</taxon>
        <taxon>Veillonellales</taxon>
        <taxon>Veillonellaceae</taxon>
        <taxon>Veillonella</taxon>
    </lineage>
</organism>
<protein>
    <submittedName>
        <fullName evidence="2">Uncharacterized protein</fullName>
    </submittedName>
</protein>
<sequence>MKSLKVLACATCLLGTVSGVGLAKDVQTIGGSMVVPNNVNVVSASKANTPSFITSFITNQEKADPSSANPVNAQIKEFIKNLGTNFDMYQLQGADKTGQKDAFVVAVDVKEVAQQFAGKEANDPMFIAAMAALDKGQVDPVTEQLILGTINKKIPTTTTVVPLNGPINVPSLDANKGTIMPKVLKTITVEDAEQVHPIAGTKYQTYAASSRMLYSDGSVQTPLYANAAFVLKPGKPVLYVGLTTDVQRDYFKPIFDNAFKSVK</sequence>
<evidence type="ECO:0000313" key="3">
    <source>
        <dbReference type="Proteomes" id="UP000238774"/>
    </source>
</evidence>
<gene>
    <name evidence="2" type="ORF">VRHSUH09_04405</name>
</gene>
<evidence type="ECO:0000256" key="1">
    <source>
        <dbReference type="SAM" id="SignalP"/>
    </source>
</evidence>
<accession>A0ABX5C0Q2</accession>
<keyword evidence="1" id="KW-0732">Signal</keyword>
<dbReference type="EMBL" id="PPCX01000008">
    <property type="protein sequence ID" value="PQL12862.1"/>
    <property type="molecule type" value="Genomic_DNA"/>
</dbReference>
<comment type="caution">
    <text evidence="2">The sequence shown here is derived from an EMBL/GenBank/DDBJ whole genome shotgun (WGS) entry which is preliminary data.</text>
</comment>
<dbReference type="Proteomes" id="UP000238774">
    <property type="component" value="Unassembled WGS sequence"/>
</dbReference>
<dbReference type="RefSeq" id="WP_105081500.1">
    <property type="nucleotide sequence ID" value="NZ_PPCX01000008.1"/>
</dbReference>
<evidence type="ECO:0000313" key="2">
    <source>
        <dbReference type="EMBL" id="PQL12862.1"/>
    </source>
</evidence>
<feature type="chain" id="PRO_5046601321" evidence="1">
    <location>
        <begin position="24"/>
        <end position="263"/>
    </location>
</feature>